<name>A0A143BP85_9BACT</name>
<feature type="compositionally biased region" description="Polar residues" evidence="1">
    <location>
        <begin position="1"/>
        <end position="21"/>
    </location>
</feature>
<evidence type="ECO:0000313" key="4">
    <source>
        <dbReference type="Proteomes" id="UP000076404"/>
    </source>
</evidence>
<reference evidence="3 4" key="1">
    <citation type="journal article" date="2014" name="Proc. Natl. Acad. Sci. U.S.A.">
        <title>Functional type 2 photosynthetic reaction centers found in the rare bacterial phylum Gemmatimonadetes.</title>
        <authorList>
            <person name="Zeng Y."/>
            <person name="Feng F."/>
            <person name="Medova H."/>
            <person name="Dean J."/>
            <person name="Koblizek M."/>
        </authorList>
    </citation>
    <scope>NUCLEOTIDE SEQUENCE [LARGE SCALE GENOMIC DNA]</scope>
    <source>
        <strain evidence="3 4">AP64</strain>
    </source>
</reference>
<keyword evidence="4" id="KW-1185">Reference proteome</keyword>
<organism evidence="3 4">
    <name type="scientific">Gemmatimonas phototrophica</name>
    <dbReference type="NCBI Taxonomy" id="1379270"/>
    <lineage>
        <taxon>Bacteria</taxon>
        <taxon>Pseudomonadati</taxon>
        <taxon>Gemmatimonadota</taxon>
        <taxon>Gemmatimonadia</taxon>
        <taxon>Gemmatimonadales</taxon>
        <taxon>Gemmatimonadaceae</taxon>
        <taxon>Gemmatimonas</taxon>
    </lineage>
</organism>
<dbReference type="KEGG" id="gph:GEMMAAP_14315"/>
<feature type="domain" description="Polymerase/histidinol phosphatase N-terminal" evidence="2">
    <location>
        <begin position="10"/>
        <end position="74"/>
    </location>
</feature>
<gene>
    <name evidence="3" type="ORF">GEMMAAP_14315</name>
</gene>
<sequence length="311" mass="34325">MPTNAQWFKGNTHTHTTNSDGDTPPEAVARWYKSHGYRFLVLSDHNVFTNPATLASLMDSTFLLVPGEEVTTSFQSASVHVNALEISRLIPAPKGGSLVETVQNTIDAIRAEGAVPHINHPNFRWSLDTAVLWRVKNDRLLEIHNGHPTVHNEGGGETPGMEDAWDALLTRGKRLYGIAVDDAHHFQGEFAPERANPGRGWVVVQATTLNGRALVEALDAGRFYASSGPVLEAITITESQLSIRITRQGDFKYTTEFVGANGRVLAVNKSLTPQYTLQGDEMYVRARVIDSAGRVAWVQPVFTTRYVERQP</sequence>
<dbReference type="AlphaFoldDB" id="A0A143BP85"/>
<proteinExistence type="predicted"/>
<accession>A0A143BP85</accession>
<dbReference type="Gene3D" id="3.20.20.140">
    <property type="entry name" value="Metal-dependent hydrolases"/>
    <property type="match status" value="1"/>
</dbReference>
<evidence type="ECO:0000256" key="1">
    <source>
        <dbReference type="SAM" id="MobiDB-lite"/>
    </source>
</evidence>
<dbReference type="GO" id="GO:0004534">
    <property type="term" value="F:5'-3' RNA exonuclease activity"/>
    <property type="evidence" value="ECO:0007669"/>
    <property type="project" value="TreeGrafter"/>
</dbReference>
<evidence type="ECO:0000259" key="2">
    <source>
        <dbReference type="SMART" id="SM00481"/>
    </source>
</evidence>
<dbReference type="InterPro" id="IPR016195">
    <property type="entry name" value="Pol/histidinol_Pase-like"/>
</dbReference>
<dbReference type="PANTHER" id="PTHR42924">
    <property type="entry name" value="EXONUCLEASE"/>
    <property type="match status" value="1"/>
</dbReference>
<reference evidence="3 4" key="2">
    <citation type="journal article" date="2016" name="Environ. Microbiol. Rep.">
        <title>Metagenomic evidence for the presence of phototrophic Gemmatimonadetes bacteria in diverse environments.</title>
        <authorList>
            <person name="Zeng Y."/>
            <person name="Baumbach J."/>
            <person name="Barbosa E.G."/>
            <person name="Azevedo V."/>
            <person name="Zhang C."/>
            <person name="Koblizek M."/>
        </authorList>
    </citation>
    <scope>NUCLEOTIDE SEQUENCE [LARGE SCALE GENOMIC DNA]</scope>
    <source>
        <strain evidence="3 4">AP64</strain>
    </source>
</reference>
<dbReference type="STRING" id="1379270.GEMMAAP_14315"/>
<dbReference type="SMART" id="SM00481">
    <property type="entry name" value="POLIIIAc"/>
    <property type="match status" value="1"/>
</dbReference>
<dbReference type="Proteomes" id="UP000076404">
    <property type="component" value="Chromosome"/>
</dbReference>
<dbReference type="EMBL" id="CP011454">
    <property type="protein sequence ID" value="AMW06879.1"/>
    <property type="molecule type" value="Genomic_DNA"/>
</dbReference>
<protein>
    <recommendedName>
        <fullName evidence="2">Polymerase/histidinol phosphatase N-terminal domain-containing protein</fullName>
    </recommendedName>
</protein>
<dbReference type="eggNOG" id="COG0613">
    <property type="taxonomic scope" value="Bacteria"/>
</dbReference>
<dbReference type="PANTHER" id="PTHR42924:SF11">
    <property type="entry name" value="POLYMERASE_HISTIDINOL PHOSPHATASE N-TERMINAL DOMAIN-CONTAINING PROTEIN"/>
    <property type="match status" value="1"/>
</dbReference>
<dbReference type="GO" id="GO:0035312">
    <property type="term" value="F:5'-3' DNA exonuclease activity"/>
    <property type="evidence" value="ECO:0007669"/>
    <property type="project" value="TreeGrafter"/>
</dbReference>
<dbReference type="SUPFAM" id="SSF89550">
    <property type="entry name" value="PHP domain-like"/>
    <property type="match status" value="1"/>
</dbReference>
<dbReference type="InterPro" id="IPR003141">
    <property type="entry name" value="Pol/His_phosphatase_N"/>
</dbReference>
<evidence type="ECO:0000313" key="3">
    <source>
        <dbReference type="EMBL" id="AMW06879.1"/>
    </source>
</evidence>
<dbReference type="InterPro" id="IPR052018">
    <property type="entry name" value="PHP_domain"/>
</dbReference>
<feature type="region of interest" description="Disordered" evidence="1">
    <location>
        <begin position="1"/>
        <end position="24"/>
    </location>
</feature>
<dbReference type="NCBIfam" id="NF038032">
    <property type="entry name" value="CehA_McbA_metalo"/>
    <property type="match status" value="1"/>
</dbReference>